<evidence type="ECO:0000313" key="3">
    <source>
        <dbReference type="Proteomes" id="UP000000851"/>
    </source>
</evidence>
<feature type="region of interest" description="Disordered" evidence="1">
    <location>
        <begin position="1"/>
        <end position="41"/>
    </location>
</feature>
<protein>
    <submittedName>
        <fullName evidence="2">Uncharacterized protein</fullName>
    </submittedName>
</protein>
<feature type="compositionally biased region" description="Basic and acidic residues" evidence="1">
    <location>
        <begin position="102"/>
        <end position="115"/>
    </location>
</feature>
<accession>C7QEG5</accession>
<gene>
    <name evidence="2" type="ordered locus">Caci_1936</name>
</gene>
<dbReference type="KEGG" id="cai:Caci_1936"/>
<feature type="region of interest" description="Disordered" evidence="1">
    <location>
        <begin position="95"/>
        <end position="124"/>
    </location>
</feature>
<feature type="compositionally biased region" description="Acidic residues" evidence="1">
    <location>
        <begin position="12"/>
        <end position="41"/>
    </location>
</feature>
<name>C7QEG5_CATAD</name>
<evidence type="ECO:0000313" key="2">
    <source>
        <dbReference type="EMBL" id="ACU70856.1"/>
    </source>
</evidence>
<dbReference type="EMBL" id="CP001700">
    <property type="protein sequence ID" value="ACU70856.1"/>
    <property type="molecule type" value="Genomic_DNA"/>
</dbReference>
<reference evidence="2 3" key="1">
    <citation type="journal article" date="2009" name="Stand. Genomic Sci.">
        <title>Complete genome sequence of Catenulispora acidiphila type strain (ID 139908).</title>
        <authorList>
            <person name="Copeland A."/>
            <person name="Lapidus A."/>
            <person name="Glavina Del Rio T."/>
            <person name="Nolan M."/>
            <person name="Lucas S."/>
            <person name="Chen F."/>
            <person name="Tice H."/>
            <person name="Cheng J.F."/>
            <person name="Bruce D."/>
            <person name="Goodwin L."/>
            <person name="Pitluck S."/>
            <person name="Mikhailova N."/>
            <person name="Pati A."/>
            <person name="Ivanova N."/>
            <person name="Mavromatis K."/>
            <person name="Chen A."/>
            <person name="Palaniappan K."/>
            <person name="Chain P."/>
            <person name="Land M."/>
            <person name="Hauser L."/>
            <person name="Chang Y.J."/>
            <person name="Jeffries C.D."/>
            <person name="Chertkov O."/>
            <person name="Brettin T."/>
            <person name="Detter J.C."/>
            <person name="Han C."/>
            <person name="Ali Z."/>
            <person name="Tindall B.J."/>
            <person name="Goker M."/>
            <person name="Bristow J."/>
            <person name="Eisen J.A."/>
            <person name="Markowitz V."/>
            <person name="Hugenholtz P."/>
            <person name="Kyrpides N.C."/>
            <person name="Klenk H.P."/>
        </authorList>
    </citation>
    <scope>NUCLEOTIDE SEQUENCE [LARGE SCALE GENOMIC DNA]</scope>
    <source>
        <strain evidence="3">DSM 44928 / JCM 14897 / NBRC 102108 / NRRL B-24433 / ID139908</strain>
    </source>
</reference>
<organism evidence="2 3">
    <name type="scientific">Catenulispora acidiphila (strain DSM 44928 / JCM 14897 / NBRC 102108 / NRRL B-24433 / ID139908)</name>
    <dbReference type="NCBI Taxonomy" id="479433"/>
    <lineage>
        <taxon>Bacteria</taxon>
        <taxon>Bacillati</taxon>
        <taxon>Actinomycetota</taxon>
        <taxon>Actinomycetes</taxon>
        <taxon>Catenulisporales</taxon>
        <taxon>Catenulisporaceae</taxon>
        <taxon>Catenulispora</taxon>
    </lineage>
</organism>
<dbReference type="InParanoid" id="C7QEG5"/>
<dbReference type="Proteomes" id="UP000000851">
    <property type="component" value="Chromosome"/>
</dbReference>
<evidence type="ECO:0000256" key="1">
    <source>
        <dbReference type="SAM" id="MobiDB-lite"/>
    </source>
</evidence>
<dbReference type="HOGENOM" id="CLU_1999791_0_0_11"/>
<sequence length="124" mass="12886">MTPVDGLVAEELVGDGDGDGEDAADEPDGEDDADGEEPDGEEVVPVVGELVGAPSAFPCEESHAPVNAAAPSAAMPPRRIVRLVLIRFSIRQNPHGARKERRAAADEPPCREYGARYDAAGPAG</sequence>
<keyword evidence="3" id="KW-1185">Reference proteome</keyword>
<dbReference type="AlphaFoldDB" id="C7QEG5"/>
<dbReference type="STRING" id="479433.Caci_1936"/>
<proteinExistence type="predicted"/>